<dbReference type="RefSeq" id="WP_092074851.1">
    <property type="nucleotide sequence ID" value="NZ_FNHB01000013.1"/>
</dbReference>
<dbReference type="AlphaFoldDB" id="A0A1G9Z6W5"/>
<organism evidence="2 3">
    <name type="scientific">Dendrosporobacter quercicolus</name>
    <dbReference type="NCBI Taxonomy" id="146817"/>
    <lineage>
        <taxon>Bacteria</taxon>
        <taxon>Bacillati</taxon>
        <taxon>Bacillota</taxon>
        <taxon>Negativicutes</taxon>
        <taxon>Selenomonadales</taxon>
        <taxon>Sporomusaceae</taxon>
        <taxon>Dendrosporobacter</taxon>
    </lineage>
</organism>
<name>A0A1G9Z6W5_9FIRM</name>
<evidence type="ECO:0000313" key="3">
    <source>
        <dbReference type="Proteomes" id="UP000214880"/>
    </source>
</evidence>
<feature type="transmembrane region" description="Helical" evidence="1">
    <location>
        <begin position="12"/>
        <end position="31"/>
    </location>
</feature>
<protein>
    <submittedName>
        <fullName evidence="2">Uncharacterized protein</fullName>
    </submittedName>
</protein>
<keyword evidence="1" id="KW-0812">Transmembrane</keyword>
<keyword evidence="1" id="KW-1133">Transmembrane helix</keyword>
<dbReference type="OrthoDB" id="1684827at2"/>
<dbReference type="Proteomes" id="UP000214880">
    <property type="component" value="Unassembled WGS sequence"/>
</dbReference>
<sequence>MPFSSELQFFIWTGGALLAANALAMTLFVLFSRLPESKLKENIRSIIFELDKFADSMENSEKRRLAIQHIKDILGWRKAFIPAVLIGWIIDIEVAAIRKMQESTGTPNLHD</sequence>
<gene>
    <name evidence="2" type="ORF">SAMN04488502_11357</name>
</gene>
<dbReference type="EMBL" id="FNHB01000013">
    <property type="protein sequence ID" value="SDN16887.1"/>
    <property type="molecule type" value="Genomic_DNA"/>
</dbReference>
<evidence type="ECO:0000313" key="2">
    <source>
        <dbReference type="EMBL" id="SDN16887.1"/>
    </source>
</evidence>
<reference evidence="2 3" key="1">
    <citation type="submission" date="2016-10" db="EMBL/GenBank/DDBJ databases">
        <authorList>
            <person name="de Groot N.N."/>
        </authorList>
    </citation>
    <scope>NUCLEOTIDE SEQUENCE [LARGE SCALE GENOMIC DNA]</scope>
    <source>
        <strain evidence="2 3">DSM 1736</strain>
    </source>
</reference>
<keyword evidence="3" id="KW-1185">Reference proteome</keyword>
<accession>A0A1G9Z6W5</accession>
<keyword evidence="1" id="KW-0472">Membrane</keyword>
<evidence type="ECO:0000256" key="1">
    <source>
        <dbReference type="SAM" id="Phobius"/>
    </source>
</evidence>
<proteinExistence type="predicted"/>
<dbReference type="STRING" id="146817.SAMN04488502_11357"/>